<proteinExistence type="predicted"/>
<accession>A0A853EKB1</accession>
<reference evidence="1 2" key="1">
    <citation type="submission" date="2020-07" db="EMBL/GenBank/DDBJ databases">
        <title>MOT database genomes.</title>
        <authorList>
            <person name="Joseph S."/>
            <person name="Aduse-Opoku J."/>
            <person name="Hashim A."/>
            <person name="Wade W."/>
            <person name="Curtis M."/>
        </authorList>
    </citation>
    <scope>NUCLEOTIDE SEQUENCE [LARGE SCALE GENOMIC DNA]</scope>
    <source>
        <strain evidence="1 2">WMus004</strain>
    </source>
</reference>
<dbReference type="AlphaFoldDB" id="A0A853EKB1"/>
<dbReference type="EMBL" id="JACBXV010000012">
    <property type="protein sequence ID" value="NYS68286.1"/>
    <property type="molecule type" value="Genomic_DNA"/>
</dbReference>
<evidence type="ECO:0000313" key="2">
    <source>
        <dbReference type="Proteomes" id="UP000572528"/>
    </source>
</evidence>
<comment type="caution">
    <text evidence="1">The sequence shown here is derived from an EMBL/GenBank/DDBJ whole genome shotgun (WGS) entry which is preliminary data.</text>
</comment>
<organism evidence="1 2">
    <name type="scientific">Actinomyces bowdenii</name>
    <dbReference type="NCBI Taxonomy" id="131109"/>
    <lineage>
        <taxon>Bacteria</taxon>
        <taxon>Bacillati</taxon>
        <taxon>Actinomycetota</taxon>
        <taxon>Actinomycetes</taxon>
        <taxon>Actinomycetales</taxon>
        <taxon>Actinomycetaceae</taxon>
        <taxon>Actinomyces</taxon>
    </lineage>
</organism>
<gene>
    <name evidence="1" type="ORF">HZZ05_01875</name>
</gene>
<sequence>MTTTTLPRRDVVKVFTREELEARRTTVVAELERRFGSLEHALEREACWDYDDETAGLFSEYQAVLFLLDD</sequence>
<dbReference type="RefSeq" id="WP_179899629.1">
    <property type="nucleotide sequence ID" value="NZ_JACBXV010000012.1"/>
</dbReference>
<name>A0A853EKB1_9ACTO</name>
<evidence type="ECO:0000313" key="1">
    <source>
        <dbReference type="EMBL" id="NYS68286.1"/>
    </source>
</evidence>
<dbReference type="Proteomes" id="UP000572528">
    <property type="component" value="Unassembled WGS sequence"/>
</dbReference>
<protein>
    <submittedName>
        <fullName evidence="1">Uncharacterized protein</fullName>
    </submittedName>
</protein>